<feature type="binding site" evidence="5">
    <location>
        <position position="124"/>
    </location>
    <ligand>
        <name>Mg(2+)</name>
        <dbReference type="ChEBI" id="CHEBI:18420"/>
    </ligand>
</feature>
<name>A0A0W0U6L6_9GAMM</name>
<keyword evidence="5" id="KW-0479">Metal-binding</keyword>
<keyword evidence="7" id="KW-1185">Reference proteome</keyword>
<protein>
    <recommendedName>
        <fullName evidence="2">Putative 4-hydroxy-4-methyl-2-oxoglutarate aldolase</fullName>
    </recommendedName>
    <alternativeName>
        <fullName evidence="3">Regulator of ribonuclease activity homolog</fullName>
    </alternativeName>
    <alternativeName>
        <fullName evidence="4">RraA-like protein</fullName>
    </alternativeName>
</protein>
<comment type="cofactor">
    <cofactor evidence="1">
        <name>a divalent metal cation</name>
        <dbReference type="ChEBI" id="CHEBI:60240"/>
    </cofactor>
</comment>
<feature type="binding site" evidence="5">
    <location>
        <position position="125"/>
    </location>
    <ligand>
        <name>Mg(2+)</name>
        <dbReference type="ChEBI" id="CHEBI:18420"/>
    </ligand>
</feature>
<dbReference type="Gene3D" id="3.50.30.40">
    <property type="entry name" value="Ribonuclease E inhibitor RraA/RraA-like"/>
    <property type="match status" value="1"/>
</dbReference>
<dbReference type="SUPFAM" id="SSF89562">
    <property type="entry name" value="RraA-like"/>
    <property type="match status" value="1"/>
</dbReference>
<sequence>MPLTPESSYTEIFQHLSEVQTTSVCDAHPEVRLMNRTIDPLVKGSRCAGLAYTIHSAQDSLSTMQALDDLQDFLVSHGLAGEPSVPVLLVIASCDAPYALVGDMCAKTAKVKGFEGVITDGYYRDIKETTASGLPVFGTGKHAKSGPKDKVGTRREPIFCADVTVNPYDIVLADDDGVVVMSREEAIPAINKAMEIQRVEKIAEERIKDGARFNEICNIDEHVERLQQGLPSKLEMTL</sequence>
<dbReference type="PATRIC" id="fig|45065.4.peg.559"/>
<proteinExistence type="predicted"/>
<dbReference type="EMBL" id="LNYC01000010">
    <property type="protein sequence ID" value="KTD03710.1"/>
    <property type="molecule type" value="Genomic_DNA"/>
</dbReference>
<evidence type="ECO:0000256" key="4">
    <source>
        <dbReference type="ARBA" id="ARBA00030169"/>
    </source>
</evidence>
<dbReference type="RefSeq" id="WP_028386530.1">
    <property type="nucleotide sequence ID" value="NZ_CAAAHN010000018.1"/>
</dbReference>
<evidence type="ECO:0000256" key="3">
    <source>
        <dbReference type="ARBA" id="ARBA00029596"/>
    </source>
</evidence>
<dbReference type="Pfam" id="PF03737">
    <property type="entry name" value="RraA-like"/>
    <property type="match status" value="1"/>
</dbReference>
<evidence type="ECO:0000313" key="7">
    <source>
        <dbReference type="Proteomes" id="UP000054785"/>
    </source>
</evidence>
<gene>
    <name evidence="6" type="primary">dlpA_2</name>
    <name evidence="6" type="ORF">Lgee_0523</name>
</gene>
<evidence type="ECO:0000256" key="5">
    <source>
        <dbReference type="PIRSR" id="PIRSR605493-1"/>
    </source>
</evidence>
<evidence type="ECO:0000256" key="1">
    <source>
        <dbReference type="ARBA" id="ARBA00001968"/>
    </source>
</evidence>
<reference evidence="6 7" key="1">
    <citation type="submission" date="2015-11" db="EMBL/GenBank/DDBJ databases">
        <title>Genomic analysis of 38 Legionella species identifies large and diverse effector repertoires.</title>
        <authorList>
            <person name="Burstein D."/>
            <person name="Amaro F."/>
            <person name="Zusman T."/>
            <person name="Lifshitz Z."/>
            <person name="Cohen O."/>
            <person name="Gilbert J.A."/>
            <person name="Pupko T."/>
            <person name="Shuman H.A."/>
            <person name="Segal G."/>
        </authorList>
    </citation>
    <scope>NUCLEOTIDE SEQUENCE [LARGE SCALE GENOMIC DNA]</scope>
    <source>
        <strain evidence="6 7">ATCC 49504</strain>
    </source>
</reference>
<organism evidence="6 7">
    <name type="scientific">Legionella geestiana</name>
    <dbReference type="NCBI Taxonomy" id="45065"/>
    <lineage>
        <taxon>Bacteria</taxon>
        <taxon>Pseudomonadati</taxon>
        <taxon>Pseudomonadota</taxon>
        <taxon>Gammaproteobacteria</taxon>
        <taxon>Legionellales</taxon>
        <taxon>Legionellaceae</taxon>
        <taxon>Legionella</taxon>
    </lineage>
</organism>
<keyword evidence="5" id="KW-0460">Magnesium</keyword>
<evidence type="ECO:0000256" key="2">
    <source>
        <dbReference type="ARBA" id="ARBA00016549"/>
    </source>
</evidence>
<dbReference type="Proteomes" id="UP000054785">
    <property type="component" value="Unassembled WGS sequence"/>
</dbReference>
<dbReference type="PANTHER" id="PTHR33254">
    <property type="entry name" value="4-HYDROXY-4-METHYL-2-OXOGLUTARATE ALDOLASE 3-RELATED"/>
    <property type="match status" value="1"/>
</dbReference>
<dbReference type="CDD" id="cd16841">
    <property type="entry name" value="RraA_family"/>
    <property type="match status" value="1"/>
</dbReference>
<dbReference type="AlphaFoldDB" id="A0A0W0U6L6"/>
<dbReference type="OrthoDB" id="9812532at2"/>
<dbReference type="GO" id="GO:0046872">
    <property type="term" value="F:metal ion binding"/>
    <property type="evidence" value="ECO:0007669"/>
    <property type="project" value="UniProtKB-KW"/>
</dbReference>
<dbReference type="InterPro" id="IPR005493">
    <property type="entry name" value="RraA/RraA-like"/>
</dbReference>
<comment type="cofactor">
    <cofactor evidence="5">
        <name>Mg(2+)</name>
        <dbReference type="ChEBI" id="CHEBI:18420"/>
    </cofactor>
</comment>
<dbReference type="InterPro" id="IPR036704">
    <property type="entry name" value="RraA/RraA-like_sf"/>
</dbReference>
<accession>A0A0W0U6L6</accession>
<comment type="caution">
    <text evidence="6">The sequence shown here is derived from an EMBL/GenBank/DDBJ whole genome shotgun (WGS) entry which is preliminary data.</text>
</comment>
<dbReference type="STRING" id="45065.Lgee_0523"/>
<evidence type="ECO:0000313" key="6">
    <source>
        <dbReference type="EMBL" id="KTD03710.1"/>
    </source>
</evidence>
<dbReference type="PANTHER" id="PTHR33254:SF4">
    <property type="entry name" value="4-HYDROXY-4-METHYL-2-OXOGLUTARATE ALDOLASE 3-RELATED"/>
    <property type="match status" value="1"/>
</dbReference>